<organism evidence="2">
    <name type="scientific">Polaromonas hydrogenivorans</name>
    <dbReference type="NCBI Taxonomy" id="335476"/>
    <lineage>
        <taxon>Bacteria</taxon>
        <taxon>Pseudomonadati</taxon>
        <taxon>Pseudomonadota</taxon>
        <taxon>Betaproteobacteria</taxon>
        <taxon>Burkholderiales</taxon>
        <taxon>Comamonadaceae</taxon>
        <taxon>Polaromonas</taxon>
    </lineage>
</organism>
<gene>
    <name evidence="2" type="ORF">ABLV49_15935</name>
</gene>
<dbReference type="PANTHER" id="PTHR42834:SF1">
    <property type="entry name" value="ENDONUCLEASE_EXONUCLEASE_PHOSPHATASE FAMILY PROTEIN (AFU_ORTHOLOGUE AFUA_3G09210)"/>
    <property type="match status" value="1"/>
</dbReference>
<dbReference type="AlphaFoldDB" id="A0AAU7LNX7"/>
<dbReference type="InterPro" id="IPR036691">
    <property type="entry name" value="Endo/exonu/phosph_ase_sf"/>
</dbReference>
<dbReference type="SUPFAM" id="SSF56219">
    <property type="entry name" value="DNase I-like"/>
    <property type="match status" value="1"/>
</dbReference>
<dbReference type="PANTHER" id="PTHR42834">
    <property type="entry name" value="ENDONUCLEASE/EXONUCLEASE/PHOSPHATASE FAMILY PROTEIN (AFU_ORTHOLOGUE AFUA_3G09210)"/>
    <property type="match status" value="1"/>
</dbReference>
<keyword evidence="2" id="KW-0255">Endonuclease</keyword>
<dbReference type="RefSeq" id="WP_349277937.1">
    <property type="nucleotide sequence ID" value="NZ_CBCSCU010000009.1"/>
</dbReference>
<dbReference type="Pfam" id="PF19580">
    <property type="entry name" value="Exo_endo_phos_3"/>
    <property type="match status" value="1"/>
</dbReference>
<reference evidence="2" key="1">
    <citation type="submission" date="2024-05" db="EMBL/GenBank/DDBJ databases">
        <authorList>
            <person name="Bunk B."/>
            <person name="Swiderski J."/>
            <person name="Sproer C."/>
            <person name="Thiel V."/>
        </authorList>
    </citation>
    <scope>NUCLEOTIDE SEQUENCE</scope>
    <source>
        <strain evidence="2">DSM 17735</strain>
    </source>
</reference>
<protein>
    <submittedName>
        <fullName evidence="2">Endonuclease/exonuclease/phosphatase family protein</fullName>
    </submittedName>
</protein>
<keyword evidence="2" id="KW-0540">Nuclease</keyword>
<evidence type="ECO:0000313" key="2">
    <source>
        <dbReference type="EMBL" id="XBP69372.1"/>
    </source>
</evidence>
<proteinExistence type="predicted"/>
<dbReference type="InterPro" id="IPR005135">
    <property type="entry name" value="Endo/exonuclease/phosphatase"/>
</dbReference>
<name>A0AAU7LNX7_9BURK</name>
<accession>A0AAU7LNX7</accession>
<dbReference type="Gene3D" id="3.60.10.10">
    <property type="entry name" value="Endonuclease/exonuclease/phosphatase"/>
    <property type="match status" value="1"/>
</dbReference>
<evidence type="ECO:0000259" key="1">
    <source>
        <dbReference type="Pfam" id="PF19580"/>
    </source>
</evidence>
<dbReference type="EMBL" id="CP157675">
    <property type="protein sequence ID" value="XBP69372.1"/>
    <property type="molecule type" value="Genomic_DNA"/>
</dbReference>
<keyword evidence="2" id="KW-0378">Hydrolase</keyword>
<sequence>MLIATFNVENMFNRTKAMNGATWAEGKPALEAHQALNTLFEKAVYSSADKTRMLALLKASGLLKSDEGPLMRLRKIRGQLIKRPRTGEPEIIASGRTSWIGWVELKTEPVNEVATQNTARVIATLNADVLGVMEAEDRTTLRLFNEQVLGETSVEHLLFNAYHHVMLVDGNDDRGIDVGLLTRRDYPVLSIRSHVHDADAQGLIFSRDCAEYQLGLPSGKRLWVLLNHFKSKGYGEQAANNAKRKRQAARVREIYDAHLAEGDDWLVMMGDLNEVPGNAPLNPLLREGSSLRDVASHPKYDNGGRPGTHGNCTASGKFDYILLSPGLFDKVKAAGVERRGMWGGTNGTLWPHFKEVTRAEEAASDHAAVWVELDI</sequence>
<dbReference type="GO" id="GO:0004519">
    <property type="term" value="F:endonuclease activity"/>
    <property type="evidence" value="ECO:0007669"/>
    <property type="project" value="UniProtKB-KW"/>
</dbReference>
<feature type="domain" description="Endonuclease/exonuclease/phosphatase" evidence="1">
    <location>
        <begin position="116"/>
        <end position="286"/>
    </location>
</feature>